<dbReference type="Proteomes" id="UP000027920">
    <property type="component" value="Unassembled WGS sequence"/>
</dbReference>
<feature type="transmembrane region" description="Helical" evidence="8">
    <location>
        <begin position="316"/>
        <end position="336"/>
    </location>
</feature>
<feature type="region of interest" description="Disordered" evidence="7">
    <location>
        <begin position="1"/>
        <end position="40"/>
    </location>
</feature>
<dbReference type="PANTHER" id="PTHR43791:SF103">
    <property type="entry name" value="MAJOR FACILITATOR SUPERFAMILY (MFS) PROFILE DOMAIN-CONTAINING PROTEIN-RELATED"/>
    <property type="match status" value="1"/>
</dbReference>
<dbReference type="InterPro" id="IPR036259">
    <property type="entry name" value="MFS_trans_sf"/>
</dbReference>
<dbReference type="FunFam" id="1.20.1250.20:FF:000064">
    <property type="entry name" value="MFS allantoate transporter"/>
    <property type="match status" value="1"/>
</dbReference>
<keyword evidence="5 8" id="KW-0472">Membrane</keyword>
<evidence type="ECO:0000256" key="5">
    <source>
        <dbReference type="ARBA" id="ARBA00023136"/>
    </source>
</evidence>
<comment type="subcellular location">
    <subcellularLocation>
        <location evidence="1">Membrane</location>
        <topology evidence="1">Multi-pass membrane protein</topology>
    </subcellularLocation>
</comment>
<dbReference type="EMBL" id="AMGV01000003">
    <property type="protein sequence ID" value="KEF60304.1"/>
    <property type="molecule type" value="Genomic_DNA"/>
</dbReference>
<feature type="transmembrane region" description="Helical" evidence="8">
    <location>
        <begin position="285"/>
        <end position="310"/>
    </location>
</feature>
<dbReference type="Gene3D" id="1.20.1250.20">
    <property type="entry name" value="MFS general substrate transporter like domains"/>
    <property type="match status" value="1"/>
</dbReference>
<evidence type="ECO:0000313" key="10">
    <source>
        <dbReference type="Proteomes" id="UP000027920"/>
    </source>
</evidence>
<dbReference type="PANTHER" id="PTHR43791">
    <property type="entry name" value="PERMEASE-RELATED"/>
    <property type="match status" value="1"/>
</dbReference>
<dbReference type="GeneID" id="25280081"/>
<comment type="caution">
    <text evidence="9">The sequence shown here is derived from an EMBL/GenBank/DDBJ whole genome shotgun (WGS) entry which is preliminary data.</text>
</comment>
<evidence type="ECO:0000256" key="8">
    <source>
        <dbReference type="SAM" id="Phobius"/>
    </source>
</evidence>
<reference evidence="9 10" key="1">
    <citation type="submission" date="2013-03" db="EMBL/GenBank/DDBJ databases">
        <title>The Genome Sequence of Exophiala aquamarina CBS 119918.</title>
        <authorList>
            <consortium name="The Broad Institute Genomics Platform"/>
            <person name="Cuomo C."/>
            <person name="de Hoog S."/>
            <person name="Gorbushina A."/>
            <person name="Walker B."/>
            <person name="Young S.K."/>
            <person name="Zeng Q."/>
            <person name="Gargeya S."/>
            <person name="Fitzgerald M."/>
            <person name="Haas B."/>
            <person name="Abouelleil A."/>
            <person name="Allen A.W."/>
            <person name="Alvarado L."/>
            <person name="Arachchi H.M."/>
            <person name="Berlin A.M."/>
            <person name="Chapman S.B."/>
            <person name="Gainer-Dewar J."/>
            <person name="Goldberg J."/>
            <person name="Griggs A."/>
            <person name="Gujja S."/>
            <person name="Hansen M."/>
            <person name="Howarth C."/>
            <person name="Imamovic A."/>
            <person name="Ireland A."/>
            <person name="Larimer J."/>
            <person name="McCowan C."/>
            <person name="Murphy C."/>
            <person name="Pearson M."/>
            <person name="Poon T.W."/>
            <person name="Priest M."/>
            <person name="Roberts A."/>
            <person name="Saif S."/>
            <person name="Shea T."/>
            <person name="Sisk P."/>
            <person name="Sykes S."/>
            <person name="Wortman J."/>
            <person name="Nusbaum C."/>
            <person name="Birren B."/>
        </authorList>
    </citation>
    <scope>NUCLEOTIDE SEQUENCE [LARGE SCALE GENOMIC DNA]</scope>
    <source>
        <strain evidence="9 10">CBS 119918</strain>
    </source>
</reference>
<name>A0A072PJQ1_9EURO</name>
<evidence type="ECO:0000256" key="6">
    <source>
        <dbReference type="ARBA" id="ARBA00037968"/>
    </source>
</evidence>
<dbReference type="Pfam" id="PF07690">
    <property type="entry name" value="MFS_1"/>
    <property type="match status" value="1"/>
</dbReference>
<evidence type="ECO:0000256" key="3">
    <source>
        <dbReference type="ARBA" id="ARBA00022692"/>
    </source>
</evidence>
<feature type="transmembrane region" description="Helical" evidence="8">
    <location>
        <begin position="213"/>
        <end position="233"/>
    </location>
</feature>
<feature type="transmembrane region" description="Helical" evidence="8">
    <location>
        <begin position="93"/>
        <end position="114"/>
    </location>
</feature>
<dbReference type="GO" id="GO:0016020">
    <property type="term" value="C:membrane"/>
    <property type="evidence" value="ECO:0007669"/>
    <property type="project" value="UniProtKB-SubCell"/>
</dbReference>
<dbReference type="GO" id="GO:0022857">
    <property type="term" value="F:transmembrane transporter activity"/>
    <property type="evidence" value="ECO:0007669"/>
    <property type="project" value="InterPro"/>
</dbReference>
<dbReference type="VEuPathDB" id="FungiDB:A1O9_05155"/>
<keyword evidence="4 8" id="KW-1133">Transmembrane helix</keyword>
<dbReference type="RefSeq" id="XP_013262894.1">
    <property type="nucleotide sequence ID" value="XM_013407440.1"/>
</dbReference>
<feature type="transmembrane region" description="Helical" evidence="8">
    <location>
        <begin position="371"/>
        <end position="394"/>
    </location>
</feature>
<keyword evidence="2" id="KW-0813">Transport</keyword>
<feature type="transmembrane region" description="Helical" evidence="8">
    <location>
        <begin position="345"/>
        <end position="365"/>
    </location>
</feature>
<evidence type="ECO:0008006" key="11">
    <source>
        <dbReference type="Google" id="ProtNLM"/>
    </source>
</evidence>
<dbReference type="OrthoDB" id="6730379at2759"/>
<feature type="transmembrane region" description="Helical" evidence="8">
    <location>
        <begin position="126"/>
        <end position="144"/>
    </location>
</feature>
<evidence type="ECO:0000313" key="9">
    <source>
        <dbReference type="EMBL" id="KEF60304.1"/>
    </source>
</evidence>
<dbReference type="HOGENOM" id="CLU_001265_0_5_1"/>
<dbReference type="AlphaFoldDB" id="A0A072PJQ1"/>
<accession>A0A072PJQ1</accession>
<evidence type="ECO:0000256" key="7">
    <source>
        <dbReference type="SAM" id="MobiDB-lite"/>
    </source>
</evidence>
<feature type="transmembrane region" description="Helical" evidence="8">
    <location>
        <begin position="182"/>
        <end position="201"/>
    </location>
</feature>
<dbReference type="InterPro" id="IPR011701">
    <property type="entry name" value="MFS"/>
</dbReference>
<organism evidence="9 10">
    <name type="scientific">Exophiala aquamarina CBS 119918</name>
    <dbReference type="NCBI Taxonomy" id="1182545"/>
    <lineage>
        <taxon>Eukaryota</taxon>
        <taxon>Fungi</taxon>
        <taxon>Dikarya</taxon>
        <taxon>Ascomycota</taxon>
        <taxon>Pezizomycotina</taxon>
        <taxon>Eurotiomycetes</taxon>
        <taxon>Chaetothyriomycetidae</taxon>
        <taxon>Chaetothyriales</taxon>
        <taxon>Herpotrichiellaceae</taxon>
        <taxon>Exophiala</taxon>
    </lineage>
</organism>
<sequence length="446" mass="49555">MESPHKSELDELPQDAQEVKINPVDTNSLSRGEDVDSWTEEEEQRVKRKIDVRILPLLAICYMLQLLDKTSLSGASILGIIQDLKLVGSQYSWSSSIFYFGFLVFSYPTSVLMVKYPIGKYVSSTVIVWAGVIMLHAACYNWGGLMAVRAFLGVAEASCTPAFAILIGLFYKRSEQPSRQNLWFLGQAVGGACGAIITWAVTFLEGALDTWQYLFLIYGAATIVWGVVMLLMLPDHPSTARFFTLREREIATRRLEYESTKRSSVYKKGQVFEALMDPQVWFMALYTFTVHLANGGIAAFGVLVVSGLGFDKRTTLLLQAPIAGFQMIFIVTGILATHYFQNARLYVMIFLVSCSLTGMTMVYAIDPVRSVARYCGYCLTTGYVACLPTALSIITSNVTGHTKRSTALGMMVRFLYSHIGGSPEVALTPETCLERRYWLSADDPSP</sequence>
<feature type="transmembrane region" description="Helical" evidence="8">
    <location>
        <begin position="150"/>
        <end position="170"/>
    </location>
</feature>
<evidence type="ECO:0000256" key="1">
    <source>
        <dbReference type="ARBA" id="ARBA00004141"/>
    </source>
</evidence>
<keyword evidence="3 8" id="KW-0812">Transmembrane</keyword>
<gene>
    <name evidence="9" type="ORF">A1O9_05155</name>
</gene>
<comment type="similarity">
    <text evidence="6">Belongs to the major facilitator superfamily. Allantoate permease family.</text>
</comment>
<proteinExistence type="inferred from homology"/>
<dbReference type="SUPFAM" id="SSF103473">
    <property type="entry name" value="MFS general substrate transporter"/>
    <property type="match status" value="1"/>
</dbReference>
<evidence type="ECO:0000256" key="2">
    <source>
        <dbReference type="ARBA" id="ARBA00022448"/>
    </source>
</evidence>
<evidence type="ECO:0000256" key="4">
    <source>
        <dbReference type="ARBA" id="ARBA00022989"/>
    </source>
</evidence>
<protein>
    <recommendedName>
        <fullName evidence="11">Major facilitator superfamily (MFS) profile domain-containing protein</fullName>
    </recommendedName>
</protein>
<keyword evidence="10" id="KW-1185">Reference proteome</keyword>